<evidence type="ECO:0000313" key="2">
    <source>
        <dbReference type="EMBL" id="EGF98731.1"/>
    </source>
</evidence>
<reference evidence="3" key="1">
    <citation type="journal article" date="2011" name="Proc. Natl. Acad. Sci. U.S.A.">
        <title>Obligate biotrophy features unraveled by the genomic analysis of rust fungi.</title>
        <authorList>
            <person name="Duplessis S."/>
            <person name="Cuomo C.A."/>
            <person name="Lin Y.-C."/>
            <person name="Aerts A."/>
            <person name="Tisserant E."/>
            <person name="Veneault-Fourrey C."/>
            <person name="Joly D.L."/>
            <person name="Hacquard S."/>
            <person name="Amselem J."/>
            <person name="Cantarel B.L."/>
            <person name="Chiu R."/>
            <person name="Coutinho P.M."/>
            <person name="Feau N."/>
            <person name="Field M."/>
            <person name="Frey P."/>
            <person name="Gelhaye E."/>
            <person name="Goldberg J."/>
            <person name="Grabherr M.G."/>
            <person name="Kodira C.D."/>
            <person name="Kohler A."/>
            <person name="Kuees U."/>
            <person name="Lindquist E.A."/>
            <person name="Lucas S.M."/>
            <person name="Mago R."/>
            <person name="Mauceli E."/>
            <person name="Morin E."/>
            <person name="Murat C."/>
            <person name="Pangilinan J.L."/>
            <person name="Park R."/>
            <person name="Pearson M."/>
            <person name="Quesneville H."/>
            <person name="Rouhier N."/>
            <person name="Sakthikumar S."/>
            <person name="Salamov A.A."/>
            <person name="Schmutz J."/>
            <person name="Selles B."/>
            <person name="Shapiro H."/>
            <person name="Tanguay P."/>
            <person name="Tuskan G.A."/>
            <person name="Henrissat B."/>
            <person name="Van de Peer Y."/>
            <person name="Rouze P."/>
            <person name="Ellis J.G."/>
            <person name="Dodds P.N."/>
            <person name="Schein J.E."/>
            <person name="Zhong S."/>
            <person name="Hamelin R.C."/>
            <person name="Grigoriev I.V."/>
            <person name="Szabo L.J."/>
            <person name="Martin F."/>
        </authorList>
    </citation>
    <scope>NUCLEOTIDE SEQUENCE [LARGE SCALE GENOMIC DNA]</scope>
    <source>
        <strain evidence="3">98AG31 / pathotype 3-4-7</strain>
    </source>
</reference>
<dbReference type="KEGG" id="mlr:MELLADRAFT_95478"/>
<keyword evidence="3" id="KW-1185">Reference proteome</keyword>
<dbReference type="GeneID" id="18937254"/>
<protein>
    <recommendedName>
        <fullName evidence="1">CxC5 like cysteine cluster associated with KDZ domain-containing protein</fullName>
    </recommendedName>
</protein>
<dbReference type="InParanoid" id="F4S9H4"/>
<dbReference type="Pfam" id="PF18718">
    <property type="entry name" value="CxC5"/>
    <property type="match status" value="1"/>
</dbReference>
<sequence>MTIHHQRDSTTELTSSFTALCQRTSASKMLLRDFTLHLITQSPHLSATLTVADFVRFTSLAAEVKHRAGASLRLTATRLPLSTFLDAALSVQFPKQLTGDLWRLLFPLLPMCRINTDTLIREFGTQEDLTPKLPEQFLRSPLSHCIVCTPNHSYPLHVHSCVNGYLHDLDGVHTVQTIVLNCSNPKCTTVYRPSYYSQDGCWFYYTEAMGRDRDYLHINTHYYMSQRLSYTFRVLQMLGHQFHTGSIVYHVDVRRGVSERSDAPLINEACGSKRNPAGGQLQWHRQHSLRVCNQISPRPTAHRRLEVLRPLLLLLCPFLTRWRRPSLRGSILQVHTCCGHGWAHDWALAVQCIVRPTARAR</sequence>
<dbReference type="HOGENOM" id="CLU_767436_0_0_1"/>
<feature type="domain" description="CxC5 like cysteine cluster associated with KDZ" evidence="1">
    <location>
        <begin position="134"/>
        <end position="241"/>
    </location>
</feature>
<organism evidence="3">
    <name type="scientific">Melampsora larici-populina (strain 98AG31 / pathotype 3-4-7)</name>
    <name type="common">Poplar leaf rust fungus</name>
    <dbReference type="NCBI Taxonomy" id="747676"/>
    <lineage>
        <taxon>Eukaryota</taxon>
        <taxon>Fungi</taxon>
        <taxon>Dikarya</taxon>
        <taxon>Basidiomycota</taxon>
        <taxon>Pucciniomycotina</taxon>
        <taxon>Pucciniomycetes</taxon>
        <taxon>Pucciniales</taxon>
        <taxon>Melampsoraceae</taxon>
        <taxon>Melampsora</taxon>
    </lineage>
</organism>
<accession>F4S9H4</accession>
<dbReference type="VEuPathDB" id="FungiDB:MELLADRAFT_95478"/>
<dbReference type="AlphaFoldDB" id="F4S9H4"/>
<evidence type="ECO:0000259" key="1">
    <source>
        <dbReference type="Pfam" id="PF18718"/>
    </source>
</evidence>
<dbReference type="Proteomes" id="UP000001072">
    <property type="component" value="Unassembled WGS sequence"/>
</dbReference>
<proteinExistence type="predicted"/>
<gene>
    <name evidence="2" type="ORF">MELLADRAFT_95478</name>
</gene>
<dbReference type="EMBL" id="GL883170">
    <property type="protein sequence ID" value="EGF98731.1"/>
    <property type="molecule type" value="Genomic_DNA"/>
</dbReference>
<name>F4S9H4_MELLP</name>
<dbReference type="RefSeq" id="XP_007418020.1">
    <property type="nucleotide sequence ID" value="XM_007417958.1"/>
</dbReference>
<dbReference type="InterPro" id="IPR041539">
    <property type="entry name" value="CxC5"/>
</dbReference>
<evidence type="ECO:0000313" key="3">
    <source>
        <dbReference type="Proteomes" id="UP000001072"/>
    </source>
</evidence>